<dbReference type="GO" id="GO:0103068">
    <property type="term" value="F:leukotriene C4 gamma-glutamyl transferase activity"/>
    <property type="evidence" value="ECO:0007669"/>
    <property type="project" value="UniProtKB-EC"/>
</dbReference>
<keyword evidence="9" id="KW-1185">Reference proteome</keyword>
<dbReference type="GO" id="GO:0006751">
    <property type="term" value="P:glutathione catabolic process"/>
    <property type="evidence" value="ECO:0007669"/>
    <property type="project" value="UniProtKB-UniRule"/>
</dbReference>
<protein>
    <recommendedName>
        <fullName evidence="6">Glutathione hydrolase proenzyme</fullName>
        <ecNumber evidence="6">2.3.2.2</ecNumber>
        <ecNumber evidence="6">3.4.19.13</ecNumber>
    </recommendedName>
    <component>
        <recommendedName>
            <fullName evidence="6">Glutathione hydrolase large chain</fullName>
        </recommendedName>
    </component>
    <component>
        <recommendedName>
            <fullName evidence="6">Glutathione hydrolase small chain</fullName>
        </recommendedName>
    </component>
</protein>
<dbReference type="PATRIC" id="fig|336566.3.peg.6"/>
<proteinExistence type="inferred from homology"/>
<keyword evidence="7" id="KW-0732">Signal</keyword>
<dbReference type="NCBIfam" id="TIGR00066">
    <property type="entry name" value="g_glut_trans"/>
    <property type="match status" value="1"/>
</dbReference>
<dbReference type="GO" id="GO:0006750">
    <property type="term" value="P:glutathione biosynthetic process"/>
    <property type="evidence" value="ECO:0007669"/>
    <property type="project" value="UniProtKB-KW"/>
</dbReference>
<keyword evidence="6" id="KW-0012">Acyltransferase</keyword>
<feature type="binding site" evidence="5">
    <location>
        <position position="472"/>
    </location>
    <ligand>
        <name>L-glutamate</name>
        <dbReference type="ChEBI" id="CHEBI:29985"/>
    </ligand>
</feature>
<comment type="catalytic activity">
    <reaction evidence="1 6">
        <text>an S-substituted glutathione + H2O = an S-substituted L-cysteinylglycine + L-glutamate</text>
        <dbReference type="Rhea" id="RHEA:59468"/>
        <dbReference type="ChEBI" id="CHEBI:15377"/>
        <dbReference type="ChEBI" id="CHEBI:29985"/>
        <dbReference type="ChEBI" id="CHEBI:90779"/>
        <dbReference type="ChEBI" id="CHEBI:143103"/>
        <dbReference type="EC" id="3.4.19.13"/>
    </reaction>
</comment>
<evidence type="ECO:0000313" key="8">
    <source>
        <dbReference type="EMBL" id="KRG79701.1"/>
    </source>
</evidence>
<evidence type="ECO:0000256" key="4">
    <source>
        <dbReference type="PIRSR" id="PIRSR600101-1"/>
    </source>
</evidence>
<dbReference type="GO" id="GO:0036374">
    <property type="term" value="F:glutathione hydrolase activity"/>
    <property type="evidence" value="ECO:0007669"/>
    <property type="project" value="UniProtKB-UniRule"/>
</dbReference>
<comment type="pathway">
    <text evidence="6">Sulfur metabolism; glutathione metabolism.</text>
</comment>
<sequence>MRRPASSRRLRPLLLAGALLCSVLPAIAADRISGHSFATRSEVIAPQAMAATSHPLATQIALDVLKAGGSAVDAAIAANAALGLMEPTGNGIGGDLFAIVWDPKTQKLHGYNGSGRSPRSLTLAEFRRRGLSEIPAHGPLPVSVPGAVDGWFALHERFGKLPMADNLAPTIAYARNGHPVHEVIAHYWERSVPRLSPFPGFVEQFTIDGRAPRKGEMWRNPHLANTLQAIADGGRDAFYKGDIARTIDTYFKQHDGFLSYADMASHSGEWVEPVSTNYRGVDVWELPPNSQGIAALQILNILEGYDFSKIPFGSTEHVHLFAEAKKIAFADRARFYADPAFSPAPVAQLISKGYAQARRGEIDPQRASRTVQPATPAQLEEGDTIYLTTADADGMMVSLIQSNYRGMGSGMAPDGLGFILQDRGEMFVLPANGSNRDHPNAYAPGKRPFQTIIPAFISKDGKPWVSFGVMGGAMQPQGHAQIVMNLVDFGMNLQEAGDAPRIQHEGSTEPTGAATVMTDGGEINLETGFPYATVRGLMQMGHKVTFADGPYGGYQAIMRDHEQGVYIGASESRKDGQAAGY</sequence>
<evidence type="ECO:0000256" key="3">
    <source>
        <dbReference type="ARBA" id="ARBA00047417"/>
    </source>
</evidence>
<keyword evidence="6 8" id="KW-0808">Transferase</keyword>
<dbReference type="InterPro" id="IPR043138">
    <property type="entry name" value="GGT_lsub"/>
</dbReference>
<evidence type="ECO:0000256" key="6">
    <source>
        <dbReference type="RuleBase" id="RU368036"/>
    </source>
</evidence>
<keyword evidence="6" id="KW-0865">Zymogen</keyword>
<keyword evidence="6" id="KW-0378">Hydrolase</keyword>
<organism evidence="8 9">
    <name type="scientific">Stenotrophomonas ginsengisoli</name>
    <dbReference type="NCBI Taxonomy" id="336566"/>
    <lineage>
        <taxon>Bacteria</taxon>
        <taxon>Pseudomonadati</taxon>
        <taxon>Pseudomonadota</taxon>
        <taxon>Gammaproteobacteria</taxon>
        <taxon>Lysobacterales</taxon>
        <taxon>Lysobacteraceae</taxon>
        <taxon>Stenotrophomonas</taxon>
    </lineage>
</organism>
<dbReference type="UniPathway" id="UPA00204"/>
<dbReference type="PANTHER" id="PTHR43881">
    <property type="entry name" value="GAMMA-GLUTAMYLTRANSPEPTIDASE (AFU_ORTHOLOGUE AFUA_4G13580)"/>
    <property type="match status" value="1"/>
</dbReference>
<dbReference type="Pfam" id="PF01019">
    <property type="entry name" value="G_glu_transpept"/>
    <property type="match status" value="1"/>
</dbReference>
<dbReference type="InterPro" id="IPR029055">
    <property type="entry name" value="Ntn_hydrolases_N"/>
</dbReference>
<dbReference type="InterPro" id="IPR052896">
    <property type="entry name" value="GGT-like_enzyme"/>
</dbReference>
<feature type="chain" id="PRO_5006395643" description="Glutathione hydrolase proenzyme" evidence="7">
    <location>
        <begin position="29"/>
        <end position="581"/>
    </location>
</feature>
<keyword evidence="6" id="KW-0317">Glutathione biosynthesis</keyword>
<dbReference type="EMBL" id="LDJM01000001">
    <property type="protein sequence ID" value="KRG79701.1"/>
    <property type="molecule type" value="Genomic_DNA"/>
</dbReference>
<feature type="active site" description="Nucleophile" evidence="4">
    <location>
        <position position="384"/>
    </location>
</feature>
<name>A0A0R0DDH3_9GAMM</name>
<dbReference type="Gene3D" id="3.60.20.40">
    <property type="match status" value="1"/>
</dbReference>
<evidence type="ECO:0000256" key="1">
    <source>
        <dbReference type="ARBA" id="ARBA00001049"/>
    </source>
</evidence>
<evidence type="ECO:0000256" key="7">
    <source>
        <dbReference type="SAM" id="SignalP"/>
    </source>
</evidence>
<comment type="PTM">
    <text evidence="6">Cleaved by autocatalysis into a large and a small subunit.</text>
</comment>
<gene>
    <name evidence="8" type="ORF">ABB30_00030</name>
</gene>
<dbReference type="PRINTS" id="PR01210">
    <property type="entry name" value="GGTRANSPTASE"/>
</dbReference>
<dbReference type="InterPro" id="IPR000101">
    <property type="entry name" value="GGT_peptidase"/>
</dbReference>
<evidence type="ECO:0000256" key="2">
    <source>
        <dbReference type="ARBA" id="ARBA00001089"/>
    </source>
</evidence>
<dbReference type="RefSeq" id="WP_057636195.1">
    <property type="nucleotide sequence ID" value="NZ_LDJM01000001.1"/>
</dbReference>
<comment type="subunit">
    <text evidence="6">This enzyme consists of two polypeptide chains, which are synthesized in precursor form from a single polypeptide.</text>
</comment>
<dbReference type="EC" id="2.3.2.2" evidence="6"/>
<dbReference type="STRING" id="336566.ABB30_00030"/>
<dbReference type="PANTHER" id="PTHR43881:SF1">
    <property type="entry name" value="GAMMA-GLUTAMYLTRANSPEPTIDASE (AFU_ORTHOLOGUE AFUA_4G13580)"/>
    <property type="match status" value="1"/>
</dbReference>
<dbReference type="Gene3D" id="1.10.246.130">
    <property type="match status" value="1"/>
</dbReference>
<dbReference type="EC" id="3.4.19.13" evidence="6"/>
<feature type="signal peptide" evidence="7">
    <location>
        <begin position="1"/>
        <end position="28"/>
    </location>
</feature>
<dbReference type="OrthoDB" id="5297205at2"/>
<evidence type="ECO:0000313" key="9">
    <source>
        <dbReference type="Proteomes" id="UP000050956"/>
    </source>
</evidence>
<accession>A0A0R0DDH3</accession>
<evidence type="ECO:0000256" key="5">
    <source>
        <dbReference type="PIRSR" id="PIRSR600101-2"/>
    </source>
</evidence>
<comment type="catalytic activity">
    <reaction evidence="2 6">
        <text>glutathione + H2O = L-cysteinylglycine + L-glutamate</text>
        <dbReference type="Rhea" id="RHEA:28807"/>
        <dbReference type="ChEBI" id="CHEBI:15377"/>
        <dbReference type="ChEBI" id="CHEBI:29985"/>
        <dbReference type="ChEBI" id="CHEBI:57925"/>
        <dbReference type="ChEBI" id="CHEBI:61694"/>
        <dbReference type="EC" id="3.4.19.13"/>
    </reaction>
</comment>
<dbReference type="InterPro" id="IPR043137">
    <property type="entry name" value="GGT_ssub_C"/>
</dbReference>
<comment type="caution">
    <text evidence="8">The sequence shown here is derived from an EMBL/GenBank/DDBJ whole genome shotgun (WGS) entry which is preliminary data.</text>
</comment>
<reference evidence="8 9" key="1">
    <citation type="submission" date="2015-05" db="EMBL/GenBank/DDBJ databases">
        <title>Genome sequencing and analysis of members of genus Stenotrophomonas.</title>
        <authorList>
            <person name="Patil P.P."/>
            <person name="Midha S."/>
            <person name="Patil P.B."/>
        </authorList>
    </citation>
    <scope>NUCLEOTIDE SEQUENCE [LARGE SCALE GENOMIC DNA]</scope>
    <source>
        <strain evidence="8 9">DSM 24757</strain>
    </source>
</reference>
<dbReference type="AlphaFoldDB" id="A0A0R0DDH3"/>
<dbReference type="Proteomes" id="UP000050956">
    <property type="component" value="Unassembled WGS sequence"/>
</dbReference>
<comment type="catalytic activity">
    <reaction evidence="3 6">
        <text>an N-terminal (5-L-glutamyl)-[peptide] + an alpha-amino acid = 5-L-glutamyl amino acid + an N-terminal L-alpha-aminoacyl-[peptide]</text>
        <dbReference type="Rhea" id="RHEA:23904"/>
        <dbReference type="Rhea" id="RHEA-COMP:9780"/>
        <dbReference type="Rhea" id="RHEA-COMP:9795"/>
        <dbReference type="ChEBI" id="CHEBI:77644"/>
        <dbReference type="ChEBI" id="CHEBI:78597"/>
        <dbReference type="ChEBI" id="CHEBI:78599"/>
        <dbReference type="ChEBI" id="CHEBI:78608"/>
        <dbReference type="EC" id="2.3.2.2"/>
    </reaction>
</comment>
<dbReference type="SUPFAM" id="SSF56235">
    <property type="entry name" value="N-terminal nucleophile aminohydrolases (Ntn hydrolases)"/>
    <property type="match status" value="1"/>
</dbReference>
<comment type="similarity">
    <text evidence="6">Belongs to the gamma-glutamyltransferase family.</text>
</comment>